<evidence type="ECO:0000313" key="1">
    <source>
        <dbReference type="EMBL" id="CAH2101599.1"/>
    </source>
</evidence>
<name>A0AAU9UPN2_EUPED</name>
<accession>A0AAU9UPN2</accession>
<reference evidence="1" key="1">
    <citation type="submission" date="2022-03" db="EMBL/GenBank/DDBJ databases">
        <authorList>
            <person name="Tunstrom K."/>
        </authorList>
    </citation>
    <scope>NUCLEOTIDE SEQUENCE</scope>
</reference>
<dbReference type="AlphaFoldDB" id="A0AAU9UPN2"/>
<dbReference type="Proteomes" id="UP001153954">
    <property type="component" value="Unassembled WGS sequence"/>
</dbReference>
<comment type="caution">
    <text evidence="1">The sequence shown here is derived from an EMBL/GenBank/DDBJ whole genome shotgun (WGS) entry which is preliminary data.</text>
</comment>
<keyword evidence="2" id="KW-1185">Reference proteome</keyword>
<gene>
    <name evidence="1" type="ORF">EEDITHA_LOCUS16336</name>
</gene>
<sequence length="139" mass="15323">MACGSGLTNTLIHSTPSLPVYLSTAPATRRLSAQCLETRFHAAAPDLIGSTNQSARPSVLVDQSEHTILSASRPIRAHDPHCYSTNQRARPLVLFDQSERTINDTSIRLVERSMTFEAGDVIQLSMFDSCYTSELFCYS</sequence>
<dbReference type="EMBL" id="CAKOGL010000023">
    <property type="protein sequence ID" value="CAH2101599.1"/>
    <property type="molecule type" value="Genomic_DNA"/>
</dbReference>
<evidence type="ECO:0000313" key="2">
    <source>
        <dbReference type="Proteomes" id="UP001153954"/>
    </source>
</evidence>
<organism evidence="1 2">
    <name type="scientific">Euphydryas editha</name>
    <name type="common">Edith's checkerspot</name>
    <dbReference type="NCBI Taxonomy" id="104508"/>
    <lineage>
        <taxon>Eukaryota</taxon>
        <taxon>Metazoa</taxon>
        <taxon>Ecdysozoa</taxon>
        <taxon>Arthropoda</taxon>
        <taxon>Hexapoda</taxon>
        <taxon>Insecta</taxon>
        <taxon>Pterygota</taxon>
        <taxon>Neoptera</taxon>
        <taxon>Endopterygota</taxon>
        <taxon>Lepidoptera</taxon>
        <taxon>Glossata</taxon>
        <taxon>Ditrysia</taxon>
        <taxon>Papilionoidea</taxon>
        <taxon>Nymphalidae</taxon>
        <taxon>Nymphalinae</taxon>
        <taxon>Euphydryas</taxon>
    </lineage>
</organism>
<proteinExistence type="predicted"/>
<protein>
    <submittedName>
        <fullName evidence="1">Uncharacterized protein</fullName>
    </submittedName>
</protein>